<dbReference type="PANTHER" id="PTHR30591">
    <property type="entry name" value="RECBCD ENZYME SUBUNIT RECC"/>
    <property type="match status" value="1"/>
</dbReference>
<evidence type="ECO:0000256" key="1">
    <source>
        <dbReference type="ARBA" id="ARBA00022722"/>
    </source>
</evidence>
<organism evidence="12">
    <name type="scientific">Thermohahella caldifontis</name>
    <dbReference type="NCBI Taxonomy" id="3142973"/>
    <lineage>
        <taxon>Bacteria</taxon>
        <taxon>Pseudomonadati</taxon>
        <taxon>Pseudomonadota</taxon>
        <taxon>Gammaproteobacteria</taxon>
        <taxon>Oceanospirillales</taxon>
        <taxon>Hahellaceae</taxon>
        <taxon>Thermohahella</taxon>
    </lineage>
</organism>
<dbReference type="InterPro" id="IPR011335">
    <property type="entry name" value="Restrct_endonuc-II-like"/>
</dbReference>
<feature type="domain" description="RecC C-terminal" evidence="11">
    <location>
        <begin position="781"/>
        <end position="1003"/>
    </location>
</feature>
<keyword evidence="8 10" id="KW-0238">DNA-binding</keyword>
<dbReference type="SUPFAM" id="SSF52540">
    <property type="entry name" value="P-loop containing nucleoside triphosphate hydrolases"/>
    <property type="match status" value="2"/>
</dbReference>
<dbReference type="GO" id="GO:0005524">
    <property type="term" value="F:ATP binding"/>
    <property type="evidence" value="ECO:0007669"/>
    <property type="project" value="UniProtKB-UniRule"/>
</dbReference>
<evidence type="ECO:0000256" key="10">
    <source>
        <dbReference type="HAMAP-Rule" id="MF_01486"/>
    </source>
</evidence>
<evidence type="ECO:0000256" key="4">
    <source>
        <dbReference type="ARBA" id="ARBA00022801"/>
    </source>
</evidence>
<evidence type="ECO:0000313" key="12">
    <source>
        <dbReference type="EMBL" id="XDT71052.1"/>
    </source>
</evidence>
<dbReference type="GO" id="GO:0008854">
    <property type="term" value="F:exodeoxyribonuclease V activity"/>
    <property type="evidence" value="ECO:0007669"/>
    <property type="project" value="InterPro"/>
</dbReference>
<dbReference type="SUPFAM" id="SSF52980">
    <property type="entry name" value="Restriction endonuclease-like"/>
    <property type="match status" value="1"/>
</dbReference>
<keyword evidence="1 10" id="KW-0540">Nuclease</keyword>
<dbReference type="InterPro" id="IPR006697">
    <property type="entry name" value="RecC"/>
</dbReference>
<dbReference type="GO" id="GO:0000724">
    <property type="term" value="P:double-strand break repair via homologous recombination"/>
    <property type="evidence" value="ECO:0007669"/>
    <property type="project" value="UniProtKB-UniRule"/>
</dbReference>
<keyword evidence="9 10" id="KW-0234">DNA repair</keyword>
<evidence type="ECO:0000256" key="6">
    <source>
        <dbReference type="ARBA" id="ARBA00022839"/>
    </source>
</evidence>
<evidence type="ECO:0000256" key="9">
    <source>
        <dbReference type="ARBA" id="ARBA00023204"/>
    </source>
</evidence>
<keyword evidence="4 10" id="KW-0378">Hydrolase</keyword>
<dbReference type="Gene3D" id="1.10.10.990">
    <property type="match status" value="1"/>
</dbReference>
<evidence type="ECO:0000259" key="11">
    <source>
        <dbReference type="Pfam" id="PF17946"/>
    </source>
</evidence>
<dbReference type="Pfam" id="PF04257">
    <property type="entry name" value="Exonuc_V_gamma"/>
    <property type="match status" value="1"/>
</dbReference>
<keyword evidence="2 10" id="KW-0547">Nucleotide-binding</keyword>
<evidence type="ECO:0000256" key="5">
    <source>
        <dbReference type="ARBA" id="ARBA00022806"/>
    </source>
</evidence>
<protein>
    <recommendedName>
        <fullName evidence="10">RecBCD enzyme subunit RecC</fullName>
    </recommendedName>
    <alternativeName>
        <fullName evidence="10">Exonuclease V subunit RecC</fullName>
        <shortName evidence="10">ExoV subunit RecC</shortName>
    </alternativeName>
    <alternativeName>
        <fullName evidence="10">Helicase/nuclease RecBCD subunit RecC</fullName>
    </alternativeName>
</protein>
<comment type="similarity">
    <text evidence="10">Belongs to the RecC family.</text>
</comment>
<dbReference type="Gene3D" id="1.10.10.160">
    <property type="match status" value="1"/>
</dbReference>
<accession>A0AB39USQ2</accession>
<dbReference type="EMBL" id="CP154858">
    <property type="protein sequence ID" value="XDT71052.1"/>
    <property type="molecule type" value="Genomic_DNA"/>
</dbReference>
<dbReference type="InterPro" id="IPR013986">
    <property type="entry name" value="DExx_box_DNA_helicase_dom_sf"/>
</dbReference>
<evidence type="ECO:0000256" key="3">
    <source>
        <dbReference type="ARBA" id="ARBA00022763"/>
    </source>
</evidence>
<evidence type="ECO:0000256" key="2">
    <source>
        <dbReference type="ARBA" id="ARBA00022741"/>
    </source>
</evidence>
<dbReference type="PANTHER" id="PTHR30591:SF1">
    <property type="entry name" value="RECBCD ENZYME SUBUNIT RECC"/>
    <property type="match status" value="1"/>
</dbReference>
<gene>
    <name evidence="10 12" type="primary">recC</name>
    <name evidence="12" type="ORF">AAIA72_09525</name>
</gene>
<dbReference type="GO" id="GO:0003677">
    <property type="term" value="F:DNA binding"/>
    <property type="evidence" value="ECO:0007669"/>
    <property type="project" value="UniProtKB-UniRule"/>
</dbReference>
<reference evidence="12" key="1">
    <citation type="submission" date="2024-05" db="EMBL/GenBank/DDBJ databases">
        <title>Genome sequencing of novel strain.</title>
        <authorList>
            <person name="Ganbat D."/>
            <person name="Ganbat S."/>
            <person name="Lee S.-J."/>
        </authorList>
    </citation>
    <scope>NUCLEOTIDE SEQUENCE</scope>
    <source>
        <strain evidence="12">SMD15-11</strain>
    </source>
</reference>
<dbReference type="GO" id="GO:0003678">
    <property type="term" value="F:DNA helicase activity"/>
    <property type="evidence" value="ECO:0007669"/>
    <property type="project" value="UniProtKB-UniRule"/>
</dbReference>
<dbReference type="Gene3D" id="3.40.50.300">
    <property type="entry name" value="P-loop containing nucleotide triphosphate hydrolases"/>
    <property type="match status" value="2"/>
</dbReference>
<dbReference type="Pfam" id="PF17946">
    <property type="entry name" value="RecC_C"/>
    <property type="match status" value="1"/>
</dbReference>
<dbReference type="Gene3D" id="3.40.50.10930">
    <property type="match status" value="1"/>
</dbReference>
<comment type="miscellaneous">
    <text evidence="10">In the RecBCD complex, RecB has a slow 3'-5' helicase, an exonuclease activity and loads RecA onto ssDNA, RecD has a fast 5'-3' helicase activity, while RecC stimulates the ATPase and processivity of the RecB helicase and contributes to recognition of the Chi site.</text>
</comment>
<dbReference type="RefSeq" id="WP_369600091.1">
    <property type="nucleotide sequence ID" value="NZ_CP154858.1"/>
</dbReference>
<dbReference type="PIRSF" id="PIRSF000980">
    <property type="entry name" value="RecC"/>
    <property type="match status" value="1"/>
</dbReference>
<keyword evidence="3 10" id="KW-0227">DNA damage</keyword>
<comment type="subunit">
    <text evidence="10">Heterotrimer of RecB, RecC and RecD. All subunits contribute to DNA-binding.</text>
</comment>
<evidence type="ECO:0000256" key="7">
    <source>
        <dbReference type="ARBA" id="ARBA00022840"/>
    </source>
</evidence>
<keyword evidence="7 10" id="KW-0067">ATP-binding</keyword>
<comment type="function">
    <text evidence="10">A helicase/nuclease that prepares dsDNA breaks (DSB) for recombinational DNA repair. Binds to DSBs and unwinds DNA via a highly rapid and processive ATP-dependent bidirectional helicase activity. Unwinds dsDNA until it encounters a Chi (crossover hotspot instigator) sequence from the 3' direction. Cuts ssDNA a few nucleotides 3' to the Chi site. The properties and activities of the enzyme are changed at Chi. The Chi-altered holoenzyme produces a long 3'-ssDNA overhang and facilitates RecA-binding to the ssDNA for homologous DNA recombination and repair. Holoenzyme degrades any linearized DNA that is unable to undergo homologous recombination. In the holoenzyme this subunit recognizes the wild-type Chi sequence, and when added to isolated RecB increases its ATP-dependent helicase processivity.</text>
</comment>
<dbReference type="InterPro" id="IPR041500">
    <property type="entry name" value="RecC_C"/>
</dbReference>
<dbReference type="InterPro" id="IPR027417">
    <property type="entry name" value="P-loop_NTPase"/>
</dbReference>
<dbReference type="NCBIfam" id="TIGR01450">
    <property type="entry name" value="recC"/>
    <property type="match status" value="1"/>
</dbReference>
<dbReference type="HAMAP" id="MF_01486">
    <property type="entry name" value="RecC"/>
    <property type="match status" value="1"/>
</dbReference>
<dbReference type="AlphaFoldDB" id="A0AB39USQ2"/>
<dbReference type="KEGG" id="tcd:AAIA72_09525"/>
<name>A0AB39USQ2_9GAMM</name>
<keyword evidence="6 10" id="KW-0269">Exonuclease</keyword>
<evidence type="ECO:0000256" key="8">
    <source>
        <dbReference type="ARBA" id="ARBA00023125"/>
    </source>
</evidence>
<sequence>MLHLHSSNRLEYLAETLVAHLRHQPAAHPLTPVSIAVPHPGVQHWLSLYLAEADGIAMNYDFPLASRFMWRQVRRLCADLTDGERWTREVMAWSLHDLMGRPEWASDPVFEVPRRYIERTRSAGGRYQLAAEIADLFEQYLMYRPDMLRKWQAGEDPNDWQACLWRALAGGETTPVDQLHAALEAARGRPAGMSADTLRLFALHMLPPVWLELLDALAQTQDVHVYVLNPSEAWWGDLRSRRQQLGEAARALRLGQPVTPPDTETLSLQEGHPLLAQLGRQGQAWLNSLAERDTGSGQQVWVEPQASHTLAALQGSLLTLEPERARTGQMDGSFQIVSAHSPLREVQALHDWLLARFEADPTLKPRDVVVMTPEIERYAPVVEAVFDLTGSTQDTRLPATLSDRRAADADPLIRAFLALLSLPESRLERGWVLDQMRLPAARSRWGWGEDALQRIEQWMDQAAIYRGLDAEHLRSQGLPPRDQFTWLQGLRRLLLGAVMGDAPVVLEGAQLVTVPDVPDAEALSLAGKVMQFIDHLQAARRALCQERTAEAWSVLLLETLQDLYAETPDTGASWQQIRDALRAWVQAVQRAGVSAPLPLAVVRAALRRSLGDHQVQGGYLAGRVTFCSLVPLRSVPFRIVCLLGLSADSFPRNRPPLPFDKMAEAPRWGDRSRRDDDLYLFLESILSARDGLYLSYVGRSIRDDSVCEPAWPLKTLMDVVGIERPVQLPLQPFDPAHYTPGAPLQSHDARWLKVAQHLSGIAEGEPPGEPESTPLQVRLPEVLTLDFIVKLLDDPVGQFARQVLGLKLDEVERDPEAEPFVLGGLEGWQIRDRWLRESLKAPDRLPELRKQVMYGGLLPASPDPEALLDTEIRVAEDMAQALRTAAGGHAPQWTERQVMLDNGHTLQVGFWKADKEIFLASPSRLKGKHRVQARLLARILKAAGEDDLANAGIRVLGRAGDKVDEYSCPPVNLSGPQALELLNRLVDLLHVFWSAPVPLPLDAWFNEQKRDGLKALDVPATWEKWWMASEGWSDNSRPNGEKMPYALFWSVRPDWQDDWAQVLASLWTLFSEGDSQ</sequence>
<keyword evidence="5 10" id="KW-0347">Helicase</keyword>
<proteinExistence type="inferred from homology"/>
<dbReference type="GO" id="GO:0009338">
    <property type="term" value="C:exodeoxyribonuclease V complex"/>
    <property type="evidence" value="ECO:0007669"/>
    <property type="project" value="InterPro"/>
</dbReference>